<dbReference type="EnsemblPlants" id="Bo3g172340.1">
    <property type="protein sequence ID" value="Bo3g172340.1"/>
    <property type="gene ID" value="Bo3g172340"/>
</dbReference>
<evidence type="ECO:0000313" key="2">
    <source>
        <dbReference type="EnsemblPlants" id="Bo3g172340.1"/>
    </source>
</evidence>
<name>A0A0D3BLU1_BRAOL</name>
<dbReference type="InterPro" id="IPR006912">
    <property type="entry name" value="Harbinger_derived_prot"/>
</dbReference>
<reference evidence="2" key="2">
    <citation type="submission" date="2015-03" db="UniProtKB">
        <authorList>
            <consortium name="EnsemblPlants"/>
        </authorList>
    </citation>
    <scope>IDENTIFICATION</scope>
</reference>
<proteinExistence type="predicted"/>
<feature type="compositionally biased region" description="Basic and acidic residues" evidence="1">
    <location>
        <begin position="45"/>
        <end position="73"/>
    </location>
</feature>
<dbReference type="PANTHER" id="PTHR47150:SF5">
    <property type="entry name" value="OS07G0546750 PROTEIN"/>
    <property type="match status" value="1"/>
</dbReference>
<feature type="region of interest" description="Disordered" evidence="1">
    <location>
        <begin position="32"/>
        <end position="73"/>
    </location>
</feature>
<sequence>MADEVDRRLIAALDEAADEYFEDTYDNIVKNQTKKQRKPATRARNFADVRSHYGADEERGRDRAEEERTCHGAEKRNRNVTRREALEEMRRRVGCRRRCRGLHELLRKVVGLSAKKNDELDTEEDIRDDERDESERDCLSPLQKCTAALRMLAYGCAADAVDEYLRPGESTALSCLTNFTEGVIQLFGDEYLRRPIPEDLQRLLDIGEIRGFPEMIGSIDCMHWEWKNCPTAWKGQHTRTLNDINVIDRSPVFDDILQNRAPRVQCVVNGHQYGLPYYLTDGIYPRRSTFIQSISNPQSPEAQLFAKVQESTRKDVERAFGVLQTRFAIVKNPAILWDKTQIGMVMRTCIILHNMIVENERNGYSLCDISEFEEGDSSRSSEVDMSYTRKPSYLRTMLEIRSQVREPHTHEQLKYNLIQNIWNKFGNNGNV</sequence>
<dbReference type="Proteomes" id="UP000032141">
    <property type="component" value="Chromosome C3"/>
</dbReference>
<accession>A0A0D3BLU1</accession>
<dbReference type="PANTHER" id="PTHR47150">
    <property type="entry name" value="OS12G0169200 PROTEIN"/>
    <property type="match status" value="1"/>
</dbReference>
<evidence type="ECO:0000256" key="1">
    <source>
        <dbReference type="SAM" id="MobiDB-lite"/>
    </source>
</evidence>
<evidence type="ECO:0000313" key="3">
    <source>
        <dbReference type="Proteomes" id="UP000032141"/>
    </source>
</evidence>
<organism evidence="2 3">
    <name type="scientific">Brassica oleracea var. oleracea</name>
    <dbReference type="NCBI Taxonomy" id="109376"/>
    <lineage>
        <taxon>Eukaryota</taxon>
        <taxon>Viridiplantae</taxon>
        <taxon>Streptophyta</taxon>
        <taxon>Embryophyta</taxon>
        <taxon>Tracheophyta</taxon>
        <taxon>Spermatophyta</taxon>
        <taxon>Magnoliopsida</taxon>
        <taxon>eudicotyledons</taxon>
        <taxon>Gunneridae</taxon>
        <taxon>Pentapetalae</taxon>
        <taxon>rosids</taxon>
        <taxon>malvids</taxon>
        <taxon>Brassicales</taxon>
        <taxon>Brassicaceae</taxon>
        <taxon>Brassiceae</taxon>
        <taxon>Brassica</taxon>
    </lineage>
</organism>
<evidence type="ECO:0008006" key="4">
    <source>
        <dbReference type="Google" id="ProtNLM"/>
    </source>
</evidence>
<feature type="compositionally biased region" description="Basic residues" evidence="1">
    <location>
        <begin position="32"/>
        <end position="41"/>
    </location>
</feature>
<dbReference type="AlphaFoldDB" id="A0A0D3BLU1"/>
<dbReference type="Gramene" id="Bo3g172340.1">
    <property type="protein sequence ID" value="Bo3g172340.1"/>
    <property type="gene ID" value="Bo3g172340"/>
</dbReference>
<reference evidence="2 3" key="1">
    <citation type="journal article" date="2014" name="Genome Biol.">
        <title>Transcriptome and methylome profiling reveals relics of genome dominance in the mesopolyploid Brassica oleracea.</title>
        <authorList>
            <person name="Parkin I.A."/>
            <person name="Koh C."/>
            <person name="Tang H."/>
            <person name="Robinson S.J."/>
            <person name="Kagale S."/>
            <person name="Clarke W.E."/>
            <person name="Town C.D."/>
            <person name="Nixon J."/>
            <person name="Krishnakumar V."/>
            <person name="Bidwell S.L."/>
            <person name="Denoeud F."/>
            <person name="Belcram H."/>
            <person name="Links M.G."/>
            <person name="Just J."/>
            <person name="Clarke C."/>
            <person name="Bender T."/>
            <person name="Huebert T."/>
            <person name="Mason A.S."/>
            <person name="Pires J.C."/>
            <person name="Barker G."/>
            <person name="Moore J."/>
            <person name="Walley P.G."/>
            <person name="Manoli S."/>
            <person name="Batley J."/>
            <person name="Edwards D."/>
            <person name="Nelson M.N."/>
            <person name="Wang X."/>
            <person name="Paterson A.H."/>
            <person name="King G."/>
            <person name="Bancroft I."/>
            <person name="Chalhoub B."/>
            <person name="Sharpe A.G."/>
        </authorList>
    </citation>
    <scope>NUCLEOTIDE SEQUENCE</scope>
    <source>
        <strain evidence="2 3">cv. TO1000</strain>
    </source>
</reference>
<dbReference type="HOGENOM" id="CLU_012390_1_3_1"/>
<keyword evidence="3" id="KW-1185">Reference proteome</keyword>
<protein>
    <recommendedName>
        <fullName evidence="4">DDE Tnp4 domain-containing protein</fullName>
    </recommendedName>
</protein>
<dbReference type="Pfam" id="PF04827">
    <property type="entry name" value="Plant_tran"/>
    <property type="match status" value="1"/>
</dbReference>